<dbReference type="OrthoDB" id="1453319at2"/>
<evidence type="ECO:0000313" key="3">
    <source>
        <dbReference type="Proteomes" id="UP000027064"/>
    </source>
</evidence>
<proteinExistence type="predicted"/>
<keyword evidence="1" id="KW-0812">Transmembrane</keyword>
<keyword evidence="3" id="KW-1185">Reference proteome</keyword>
<dbReference type="AlphaFoldDB" id="A0A066WSG5"/>
<gene>
    <name evidence="2" type="ORF">FEM21_02440</name>
</gene>
<dbReference type="PATRIC" id="fig|1492738.3.peg.237"/>
<dbReference type="RefSeq" id="WP_035656843.1">
    <property type="nucleotide sequence ID" value="NZ_JNCA01000001.1"/>
</dbReference>
<feature type="transmembrane region" description="Helical" evidence="1">
    <location>
        <begin position="33"/>
        <end position="53"/>
    </location>
</feature>
<name>A0A066WSG5_9FLAO</name>
<dbReference type="Proteomes" id="UP000027064">
    <property type="component" value="Unassembled WGS sequence"/>
</dbReference>
<evidence type="ECO:0000256" key="1">
    <source>
        <dbReference type="SAM" id="Phobius"/>
    </source>
</evidence>
<evidence type="ECO:0000313" key="2">
    <source>
        <dbReference type="EMBL" id="KDN56741.1"/>
    </source>
</evidence>
<dbReference type="STRING" id="1492738.FEM21_02440"/>
<dbReference type="eggNOG" id="ENOG503346C">
    <property type="taxonomic scope" value="Bacteria"/>
</dbReference>
<protein>
    <submittedName>
        <fullName evidence="2">Uncharacterized protein</fullName>
    </submittedName>
</protein>
<dbReference type="EMBL" id="JNCA01000001">
    <property type="protein sequence ID" value="KDN56741.1"/>
    <property type="molecule type" value="Genomic_DNA"/>
</dbReference>
<organism evidence="2 3">
    <name type="scientific">Flavobacterium seoulense</name>
    <dbReference type="NCBI Taxonomy" id="1492738"/>
    <lineage>
        <taxon>Bacteria</taxon>
        <taxon>Pseudomonadati</taxon>
        <taxon>Bacteroidota</taxon>
        <taxon>Flavobacteriia</taxon>
        <taxon>Flavobacteriales</taxon>
        <taxon>Flavobacteriaceae</taxon>
        <taxon>Flavobacterium</taxon>
    </lineage>
</organism>
<keyword evidence="1" id="KW-1133">Transmembrane helix</keyword>
<comment type="caution">
    <text evidence="2">The sequence shown here is derived from an EMBL/GenBank/DDBJ whole genome shotgun (WGS) entry which is preliminary data.</text>
</comment>
<accession>A0A066WSG5</accession>
<sequence length="67" mass="7382">MKIFTNTLVFIAAALVIFNITQLDFNNLFGGDNAVAFIGIAASCCAILILVIFRISKKIEDKMNDKQ</sequence>
<keyword evidence="1" id="KW-0472">Membrane</keyword>
<reference evidence="2 3" key="1">
    <citation type="submission" date="2014-05" db="EMBL/GenBank/DDBJ databases">
        <title>Genome Sequence of Flavobacterium sp. EM1321.</title>
        <authorList>
            <person name="Shin S.-K."/>
            <person name="Yi H."/>
        </authorList>
    </citation>
    <scope>NUCLEOTIDE SEQUENCE [LARGE SCALE GENOMIC DNA]</scope>
    <source>
        <strain evidence="2 3">EM1321</strain>
    </source>
</reference>